<evidence type="ECO:0000313" key="2">
    <source>
        <dbReference type="Proteomes" id="UP001164929"/>
    </source>
</evidence>
<sequence>MDRSHLRPFLMLGILLPYLTRSLSKIHKRKGKRLVPIHDQIWNTVMRQAV</sequence>
<protein>
    <submittedName>
        <fullName evidence="1">Uncharacterized protein</fullName>
    </submittedName>
</protein>
<name>A0AAD6RM29_9ROSI</name>
<dbReference type="Proteomes" id="UP001164929">
    <property type="component" value="Chromosome 1"/>
</dbReference>
<dbReference type="AlphaFoldDB" id="A0AAD6RM29"/>
<proteinExistence type="predicted"/>
<evidence type="ECO:0000313" key="1">
    <source>
        <dbReference type="EMBL" id="KAJ7011297.1"/>
    </source>
</evidence>
<comment type="caution">
    <text evidence="1">The sequence shown here is derived from an EMBL/GenBank/DDBJ whole genome shotgun (WGS) entry which is preliminary data.</text>
</comment>
<dbReference type="EMBL" id="JAQIZT010000001">
    <property type="protein sequence ID" value="KAJ7011297.1"/>
    <property type="molecule type" value="Genomic_DNA"/>
</dbReference>
<reference evidence="1 2" key="1">
    <citation type="journal article" date="2023" name="Mol. Ecol. Resour.">
        <title>Chromosome-level genome assembly of a triploid poplar Populus alba 'Berolinensis'.</title>
        <authorList>
            <person name="Chen S."/>
            <person name="Yu Y."/>
            <person name="Wang X."/>
            <person name="Wang S."/>
            <person name="Zhang T."/>
            <person name="Zhou Y."/>
            <person name="He R."/>
            <person name="Meng N."/>
            <person name="Wang Y."/>
            <person name="Liu W."/>
            <person name="Liu Z."/>
            <person name="Liu J."/>
            <person name="Guo Q."/>
            <person name="Huang H."/>
            <person name="Sederoff R.R."/>
            <person name="Wang G."/>
            <person name="Qu G."/>
            <person name="Chen S."/>
        </authorList>
    </citation>
    <scope>NUCLEOTIDE SEQUENCE [LARGE SCALE GENOMIC DNA]</scope>
    <source>
        <strain evidence="1">SC-2020</strain>
    </source>
</reference>
<keyword evidence="2" id="KW-1185">Reference proteome</keyword>
<organism evidence="1 2">
    <name type="scientific">Populus alba x Populus x berolinensis</name>
    <dbReference type="NCBI Taxonomy" id="444605"/>
    <lineage>
        <taxon>Eukaryota</taxon>
        <taxon>Viridiplantae</taxon>
        <taxon>Streptophyta</taxon>
        <taxon>Embryophyta</taxon>
        <taxon>Tracheophyta</taxon>
        <taxon>Spermatophyta</taxon>
        <taxon>Magnoliopsida</taxon>
        <taxon>eudicotyledons</taxon>
        <taxon>Gunneridae</taxon>
        <taxon>Pentapetalae</taxon>
        <taxon>rosids</taxon>
        <taxon>fabids</taxon>
        <taxon>Malpighiales</taxon>
        <taxon>Salicaceae</taxon>
        <taxon>Saliceae</taxon>
        <taxon>Populus</taxon>
    </lineage>
</organism>
<accession>A0AAD6RM29</accession>
<gene>
    <name evidence="1" type="ORF">NC653_001663</name>
</gene>